<feature type="signal peptide" evidence="1">
    <location>
        <begin position="1"/>
        <end position="26"/>
    </location>
</feature>
<evidence type="ECO:0000313" key="3">
    <source>
        <dbReference type="Proteomes" id="UP000075260"/>
    </source>
</evidence>
<accession>A0A150QI75</accession>
<name>A0A150QI75_SORCE</name>
<sequence length="154" mass="15994">MLKKLVIGALGAVALAGALVSSNAEATCTIDSDCKRQFGCASCNTAYALGITGTAWQGRSATDINGARTSYRTRRTTAGNGGGLTVEATEVGSSFHTVYGSIACSGSTTSELIELHETGSRTVFCPPSMTPVRADTSIHFPDELCPFDQICAFN</sequence>
<gene>
    <name evidence="2" type="ORF">BE15_31315</name>
</gene>
<evidence type="ECO:0008006" key="4">
    <source>
        <dbReference type="Google" id="ProtNLM"/>
    </source>
</evidence>
<dbReference type="RefSeq" id="WP_061609670.1">
    <property type="nucleotide sequence ID" value="NZ_JEMA01000626.1"/>
</dbReference>
<evidence type="ECO:0000313" key="2">
    <source>
        <dbReference type="EMBL" id="KYF67697.1"/>
    </source>
</evidence>
<feature type="chain" id="PRO_5007566745" description="Secreted protein" evidence="1">
    <location>
        <begin position="27"/>
        <end position="154"/>
    </location>
</feature>
<comment type="caution">
    <text evidence="2">The sequence shown here is derived from an EMBL/GenBank/DDBJ whole genome shotgun (WGS) entry which is preliminary data.</text>
</comment>
<organism evidence="2 3">
    <name type="scientific">Sorangium cellulosum</name>
    <name type="common">Polyangium cellulosum</name>
    <dbReference type="NCBI Taxonomy" id="56"/>
    <lineage>
        <taxon>Bacteria</taxon>
        <taxon>Pseudomonadati</taxon>
        <taxon>Myxococcota</taxon>
        <taxon>Polyangia</taxon>
        <taxon>Polyangiales</taxon>
        <taxon>Polyangiaceae</taxon>
        <taxon>Sorangium</taxon>
    </lineage>
</organism>
<dbReference type="OrthoDB" id="9835503at2"/>
<dbReference type="Proteomes" id="UP000075260">
    <property type="component" value="Unassembled WGS sequence"/>
</dbReference>
<proteinExistence type="predicted"/>
<dbReference type="AlphaFoldDB" id="A0A150QI75"/>
<keyword evidence="1" id="KW-0732">Signal</keyword>
<protein>
    <recommendedName>
        <fullName evidence="4">Secreted protein</fullName>
    </recommendedName>
</protein>
<reference evidence="2 3" key="1">
    <citation type="submission" date="2014-02" db="EMBL/GenBank/DDBJ databases">
        <title>The small core and large imbalanced accessory genome model reveals a collaborative survival strategy of Sorangium cellulosum strains in nature.</title>
        <authorList>
            <person name="Han K."/>
            <person name="Peng R."/>
            <person name="Blom J."/>
            <person name="Li Y.-Z."/>
        </authorList>
    </citation>
    <scope>NUCLEOTIDE SEQUENCE [LARGE SCALE GENOMIC DNA]</scope>
    <source>
        <strain evidence="2 3">So0008-312</strain>
    </source>
</reference>
<evidence type="ECO:0000256" key="1">
    <source>
        <dbReference type="SAM" id="SignalP"/>
    </source>
</evidence>
<dbReference type="EMBL" id="JEMA01000626">
    <property type="protein sequence ID" value="KYF67697.1"/>
    <property type="molecule type" value="Genomic_DNA"/>
</dbReference>